<dbReference type="Pfam" id="PF25183">
    <property type="entry name" value="OMP_b-brl_4"/>
    <property type="match status" value="1"/>
</dbReference>
<evidence type="ECO:0000256" key="1">
    <source>
        <dbReference type="ARBA" id="ARBA00004442"/>
    </source>
</evidence>
<dbReference type="GO" id="GO:0004180">
    <property type="term" value="F:carboxypeptidase activity"/>
    <property type="evidence" value="ECO:0007669"/>
    <property type="project" value="UniProtKB-KW"/>
</dbReference>
<evidence type="ECO:0000313" key="6">
    <source>
        <dbReference type="EMBL" id="XBH16377.1"/>
    </source>
</evidence>
<dbReference type="InterPro" id="IPR036942">
    <property type="entry name" value="Beta-barrel_TonB_sf"/>
</dbReference>
<keyword evidence="2" id="KW-0472">Membrane</keyword>
<sequence>MNRPFWRSATQYGLVCLAVIFFSLSSLAQQTLGSLNGTVVDSSGAAVPGATVTVTDAAINYSTSTTTQGTGFFQVFNLPIGTYSIKVSHEGFETSQLKGVPVQEARATTVNATLKVGQVSESVEVTATPLLNATDATNGYTLDSAQIDETPLATGSFTQVAVLSPGVNAELLSNLDSNSGLGNQNIWANGQRATSNTFQMDGVDSTNLFNGMSSSGETSQRYNFNIGSGTAGSSSAVGTSVYGSNGNSLPSPPPEFMQELRVNASMYDAQQGATSGAQIDVNTVTGTNSWHGQVYGSYANNSLNASPFFDNQAYLLSQEGVGAFPRSLVNPWLSRWTTGFTVGGPVIKDKLFFFAGYQYRSNSDQGTGFSEMTVPSGLTDDRSNAGLAAADAIWGGSTAAGDIDPIAATLLNAKLPNGQYMIPSAQSTGSYAYGVPNVVLLGTSVLKSNQATLSLDYDLTKKDRLSAKYFYQDAPVTKPYGYSQVGGFPVTQNNGSQVAAIDNTISISPRLNWEQRLGFVRMGSYSFFNQAVSGGNFGIGGGFTQDPNVPVSFQPGMPGLLINNFADSNQYSPSLTVGPFTAFVDMGYYQNRLNPSTNLIFTAGRHTIVAGGGYSYTQLNITNNRNGFAEITSSSFDNFLQGKVHAANIIQSIDPQSKRNNADRYYRSNELSGYLQDKWQALPNLSVTAGFRYDYHGGLTEKYGNMFNFDPKVYDVVGSSTTGFTVNNAGFIVAGNNKYHPTHGVSDSTLTGRQWGISPRVGFAWSPKIGHGNLVISGGGGIYYDRGELISYLSQPAGGSIGGPFGVTESAPLVSYANGNGGSLSNPWGTGFHTVTSNPPGSYIQPSSDPGSVKQALQNQLNIMTGPASDPQYGKACGAIDSQAYPGYLDCTATLNFGAYDKGNVLPYTINYTLNVQWQPTNNLAVTLGYSGNRGRHSVIPLPLNEPGIATSTNPIWGETSTYGFDVLNQNNLFTDSYDYQYYYPISGEPWNTLDGGNTDFRAPFVGYSPNAADFKSVGISAYDALEAHVEKRLSHHFQVGGSYTWSHALDEQSDIGLFFTGDDPKKLRDSWASSDFDRTHVFSANFQVEVPNLANAHSLASYFANDWHLTGTGILQSGEPYSLYEFYGAVGSINFGNFPTLMNPVLGIKDPKHPKRALTGNKGSFRGPAGSYIPTIDPTQIAINYVAPGTFGVPVSTGNDPQDIYETAFNVGQRNIFRQPAQKRLDLSIRKSFRITEKIRVQYELNAFNVTNTTSLDIPQDQAQIRQNYACSNTAIQESINNYLNCTPGSYFINYGQIVTSPDPTDQATALGNLDQVPYATGSGKTTQLPTTIPVGQKTCFAALAISNTQGCPNNAANFGSATGTIGGNRAFTMGIHFTY</sequence>
<reference evidence="6" key="1">
    <citation type="submission" date="2023-03" db="EMBL/GenBank/DDBJ databases">
        <title>Edaphobacter sp.</title>
        <authorList>
            <person name="Huber K.J."/>
            <person name="Papendorf J."/>
            <person name="Pilke C."/>
            <person name="Bunk B."/>
            <person name="Sproeer C."/>
            <person name="Pester M."/>
        </authorList>
    </citation>
    <scope>NUCLEOTIDE SEQUENCE</scope>
    <source>
        <strain evidence="6">DSM 110680</strain>
    </source>
</reference>
<dbReference type="GO" id="GO:0009279">
    <property type="term" value="C:cell outer membrane"/>
    <property type="evidence" value="ECO:0007669"/>
    <property type="project" value="UniProtKB-SubCell"/>
</dbReference>
<evidence type="ECO:0000259" key="5">
    <source>
        <dbReference type="Pfam" id="PF25183"/>
    </source>
</evidence>
<organism evidence="6">
    <name type="scientific">Telmatobacter sp. DSM 110680</name>
    <dbReference type="NCBI Taxonomy" id="3036704"/>
    <lineage>
        <taxon>Bacteria</taxon>
        <taxon>Pseudomonadati</taxon>
        <taxon>Acidobacteriota</taxon>
        <taxon>Terriglobia</taxon>
        <taxon>Terriglobales</taxon>
        <taxon>Acidobacteriaceae</taxon>
        <taxon>Telmatobacter</taxon>
    </lineage>
</organism>
<feature type="chain" id="PRO_5043963811" evidence="4">
    <location>
        <begin position="29"/>
        <end position="1381"/>
    </location>
</feature>
<dbReference type="SUPFAM" id="SSF56935">
    <property type="entry name" value="Porins"/>
    <property type="match status" value="1"/>
</dbReference>
<keyword evidence="3" id="KW-0998">Cell outer membrane</keyword>
<feature type="domain" description="TonB-dependent transporter Oar-like beta-barrel" evidence="5">
    <location>
        <begin position="285"/>
        <end position="1264"/>
    </location>
</feature>
<dbReference type="InterPro" id="IPR008969">
    <property type="entry name" value="CarboxyPept-like_regulatory"/>
</dbReference>
<proteinExistence type="predicted"/>
<dbReference type="Gene3D" id="2.60.40.1120">
    <property type="entry name" value="Carboxypeptidase-like, regulatory domain"/>
    <property type="match status" value="1"/>
</dbReference>
<keyword evidence="6" id="KW-0121">Carboxypeptidase</keyword>
<name>A0AAU7DGA9_9BACT</name>
<dbReference type="EMBL" id="CP121196">
    <property type="protein sequence ID" value="XBH16377.1"/>
    <property type="molecule type" value="Genomic_DNA"/>
</dbReference>
<comment type="subcellular location">
    <subcellularLocation>
        <location evidence="1">Cell outer membrane</location>
    </subcellularLocation>
</comment>
<feature type="signal peptide" evidence="4">
    <location>
        <begin position="1"/>
        <end position="28"/>
    </location>
</feature>
<keyword evidence="4" id="KW-0732">Signal</keyword>
<dbReference type="Gene3D" id="2.40.170.20">
    <property type="entry name" value="TonB-dependent receptor, beta-barrel domain"/>
    <property type="match status" value="1"/>
</dbReference>
<evidence type="ECO:0000256" key="2">
    <source>
        <dbReference type="ARBA" id="ARBA00023136"/>
    </source>
</evidence>
<evidence type="ECO:0000256" key="4">
    <source>
        <dbReference type="SAM" id="SignalP"/>
    </source>
</evidence>
<dbReference type="InterPro" id="IPR057601">
    <property type="entry name" value="Oar-like_b-barrel"/>
</dbReference>
<dbReference type="SUPFAM" id="SSF49464">
    <property type="entry name" value="Carboxypeptidase regulatory domain-like"/>
    <property type="match status" value="1"/>
</dbReference>
<dbReference type="RefSeq" id="WP_348261606.1">
    <property type="nucleotide sequence ID" value="NZ_CP121196.1"/>
</dbReference>
<protein>
    <submittedName>
        <fullName evidence="6">Carboxypeptidase regulatory-like domain-containing protein</fullName>
    </submittedName>
</protein>
<gene>
    <name evidence="6" type="ORF">P8935_17605</name>
</gene>
<keyword evidence="6" id="KW-0645">Protease</keyword>
<keyword evidence="6" id="KW-0378">Hydrolase</keyword>
<accession>A0AAU7DGA9</accession>
<dbReference type="Pfam" id="PF13620">
    <property type="entry name" value="CarboxypepD_reg"/>
    <property type="match status" value="1"/>
</dbReference>
<evidence type="ECO:0000256" key="3">
    <source>
        <dbReference type="ARBA" id="ARBA00023237"/>
    </source>
</evidence>